<sequence length="447" mass="47256">MSSMDYERGNQANGCLDWFFKLTKHGTSVKTEIFAGITMFIASVYILAVIPNLLSVSGMPHGSAVAAVILTTAFATMLIGFVANVPVIVAPGLGLSAFFSYTICGAMGLSWQTAVGAVFISGTVFVILTVTKVLNKIVDGIPQVLKTSIGVGIGLFVAFIGFKNAHIIISDNATFVTLGNMKDPAVLLTLLGLFITSILLAKQIKGGLLIGMAFTTILAMVLGLTKVPISSSDIFNLVPPFPVDTFGQLDVMSAIGYGFFSIIFSITIVDMFDNIGTLIGVTRKANLVNEEGKFEGLNRALLCTSIGAAAGAVVGTSTVTSYIESAAAVADGGRTGLTAVVTGLLYLVSLFFAPLFLLVPVQATAPVLITIGVFMMSEVTHIDFTDFTEALPAFLTILLMPLTFSIAQGLSFGFISYTLIKLATGRHHEIHPIMYIMTVAFIIHFAI</sequence>
<feature type="transmembrane region" description="Helical" evidence="9">
    <location>
        <begin position="184"/>
        <end position="201"/>
    </location>
</feature>
<evidence type="ECO:0000256" key="2">
    <source>
        <dbReference type="ARBA" id="ARBA00005697"/>
    </source>
</evidence>
<feature type="transmembrane region" description="Helical" evidence="9">
    <location>
        <begin position="33"/>
        <end position="54"/>
    </location>
</feature>
<evidence type="ECO:0000256" key="3">
    <source>
        <dbReference type="ARBA" id="ARBA00022448"/>
    </source>
</evidence>
<evidence type="ECO:0000256" key="5">
    <source>
        <dbReference type="ARBA" id="ARBA00022692"/>
    </source>
</evidence>
<feature type="transmembrane region" description="Helical" evidence="9">
    <location>
        <begin position="394"/>
        <end position="417"/>
    </location>
</feature>
<dbReference type="RefSeq" id="WP_278467817.1">
    <property type="nucleotide sequence ID" value="NZ_JAGZMU010000004.1"/>
</dbReference>
<accession>A0A943ABD4</accession>
<evidence type="ECO:0000256" key="6">
    <source>
        <dbReference type="ARBA" id="ARBA00022989"/>
    </source>
</evidence>
<dbReference type="InterPro" id="IPR045018">
    <property type="entry name" value="Azg-like"/>
</dbReference>
<feature type="transmembrane region" description="Helical" evidence="9">
    <location>
        <begin position="109"/>
        <end position="128"/>
    </location>
</feature>
<name>A0A943ABD4_VEIPA</name>
<evidence type="ECO:0000256" key="9">
    <source>
        <dbReference type="SAM" id="Phobius"/>
    </source>
</evidence>
<gene>
    <name evidence="10" type="ORF">KHZ90_07880</name>
</gene>
<reference evidence="10" key="1">
    <citation type="submission" date="2021-02" db="EMBL/GenBank/DDBJ databases">
        <title>Infant gut strain persistence is associated with maternal origin, phylogeny, and functional potential including surface adhesion and iron acquisition.</title>
        <authorList>
            <person name="Lou Y.C."/>
        </authorList>
    </citation>
    <scope>NUCLEOTIDE SEQUENCE</scope>
    <source>
        <strain evidence="10">L3_108_031G1_dasL3_108_031G1_concoct_20</strain>
    </source>
</reference>
<evidence type="ECO:0000313" key="11">
    <source>
        <dbReference type="Proteomes" id="UP000778864"/>
    </source>
</evidence>
<keyword evidence="5 8" id="KW-0812">Transmembrane</keyword>
<evidence type="ECO:0000256" key="4">
    <source>
        <dbReference type="ARBA" id="ARBA00022475"/>
    </source>
</evidence>
<comment type="subcellular location">
    <subcellularLocation>
        <location evidence="1 8">Cell membrane</location>
        <topology evidence="1 8">Multi-pass membrane protein</topology>
    </subcellularLocation>
</comment>
<keyword evidence="4 8" id="KW-1003">Cell membrane</keyword>
<dbReference type="EMBL" id="JAGZMU010000004">
    <property type="protein sequence ID" value="MBS4893678.1"/>
    <property type="molecule type" value="Genomic_DNA"/>
</dbReference>
<feature type="transmembrane region" description="Helical" evidence="9">
    <location>
        <begin position="344"/>
        <end position="374"/>
    </location>
</feature>
<dbReference type="AlphaFoldDB" id="A0A943ABD4"/>
<protein>
    <submittedName>
        <fullName evidence="10">NCS2 family permease</fullName>
    </submittedName>
</protein>
<evidence type="ECO:0000313" key="10">
    <source>
        <dbReference type="EMBL" id="MBS4893678.1"/>
    </source>
</evidence>
<comment type="caution">
    <text evidence="10">The sequence shown here is derived from an EMBL/GenBank/DDBJ whole genome shotgun (WGS) entry which is preliminary data.</text>
</comment>
<evidence type="ECO:0000256" key="8">
    <source>
        <dbReference type="PIRNR" id="PIRNR005353"/>
    </source>
</evidence>
<dbReference type="InterPro" id="IPR006043">
    <property type="entry name" value="NCS2"/>
</dbReference>
<dbReference type="GO" id="GO:0005886">
    <property type="term" value="C:plasma membrane"/>
    <property type="evidence" value="ECO:0007669"/>
    <property type="project" value="UniProtKB-SubCell"/>
</dbReference>
<keyword evidence="6 8" id="KW-1133">Transmembrane helix</keyword>
<organism evidence="10 11">
    <name type="scientific">Veillonella parvula</name>
    <name type="common">Staphylococcus parvulus</name>
    <dbReference type="NCBI Taxonomy" id="29466"/>
    <lineage>
        <taxon>Bacteria</taxon>
        <taxon>Bacillati</taxon>
        <taxon>Bacillota</taxon>
        <taxon>Negativicutes</taxon>
        <taxon>Veillonellales</taxon>
        <taxon>Veillonellaceae</taxon>
        <taxon>Veillonella</taxon>
    </lineage>
</organism>
<dbReference type="GO" id="GO:0005345">
    <property type="term" value="F:purine nucleobase transmembrane transporter activity"/>
    <property type="evidence" value="ECO:0007669"/>
    <property type="project" value="TreeGrafter"/>
</dbReference>
<evidence type="ECO:0000256" key="7">
    <source>
        <dbReference type="ARBA" id="ARBA00023136"/>
    </source>
</evidence>
<feature type="transmembrane region" description="Helical" evidence="9">
    <location>
        <begin position="149"/>
        <end position="169"/>
    </location>
</feature>
<dbReference type="Pfam" id="PF00860">
    <property type="entry name" value="Xan_ur_permease"/>
    <property type="match status" value="1"/>
</dbReference>
<dbReference type="Proteomes" id="UP000778864">
    <property type="component" value="Unassembled WGS sequence"/>
</dbReference>
<keyword evidence="7 8" id="KW-0472">Membrane</keyword>
<proteinExistence type="inferred from homology"/>
<dbReference type="InterPro" id="IPR026033">
    <property type="entry name" value="Azg-like_bact_archaea"/>
</dbReference>
<dbReference type="PIRSF" id="PIRSF005353">
    <property type="entry name" value="PbuG"/>
    <property type="match status" value="1"/>
</dbReference>
<dbReference type="PANTHER" id="PTHR43337">
    <property type="entry name" value="XANTHINE/URACIL PERMEASE C887.17-RELATED"/>
    <property type="match status" value="1"/>
</dbReference>
<comment type="similarity">
    <text evidence="2 8">Belongs to the nucleobase:cation symporter-2 (NCS2) (TC 2.A.40) family. Azg-like subfamily.</text>
</comment>
<feature type="transmembrane region" description="Helical" evidence="9">
    <location>
        <begin position="208"/>
        <end position="229"/>
    </location>
</feature>
<evidence type="ECO:0000256" key="1">
    <source>
        <dbReference type="ARBA" id="ARBA00004651"/>
    </source>
</evidence>
<dbReference type="PANTHER" id="PTHR43337:SF1">
    <property type="entry name" value="XANTHINE_URACIL PERMEASE C887.17-RELATED"/>
    <property type="match status" value="1"/>
</dbReference>
<keyword evidence="3 8" id="KW-0813">Transport</keyword>
<feature type="transmembrane region" description="Helical" evidence="9">
    <location>
        <begin position="66"/>
        <end position="89"/>
    </location>
</feature>